<dbReference type="PROSITE" id="PS00107">
    <property type="entry name" value="PROTEIN_KINASE_ATP"/>
    <property type="match status" value="1"/>
</dbReference>
<feature type="compositionally biased region" description="Polar residues" evidence="11">
    <location>
        <begin position="106"/>
        <end position="118"/>
    </location>
</feature>
<dbReference type="EC" id="2.7.12.2" evidence="6"/>
<dbReference type="InterPro" id="IPR017441">
    <property type="entry name" value="Protein_kinase_ATP_BS"/>
</dbReference>
<evidence type="ECO:0000256" key="11">
    <source>
        <dbReference type="SAM" id="MobiDB-lite"/>
    </source>
</evidence>
<feature type="region of interest" description="Disordered" evidence="11">
    <location>
        <begin position="50"/>
        <end position="72"/>
    </location>
</feature>
<keyword evidence="14" id="KW-1185">Reference proteome</keyword>
<keyword evidence="1" id="KW-0808">Transferase</keyword>
<dbReference type="InterPro" id="IPR000719">
    <property type="entry name" value="Prot_kinase_dom"/>
</dbReference>
<gene>
    <name evidence="13" type="ORF">TrCOL_g3481</name>
</gene>
<feature type="domain" description="Protein kinase" evidence="12">
    <location>
        <begin position="208"/>
        <end position="490"/>
    </location>
</feature>
<dbReference type="GO" id="GO:0005524">
    <property type="term" value="F:ATP binding"/>
    <property type="evidence" value="ECO:0007669"/>
    <property type="project" value="UniProtKB-UniRule"/>
</dbReference>
<comment type="similarity">
    <text evidence="5">Belongs to the protein kinase superfamily. STE Ser/Thr protein kinase family. MAP kinase kinase subfamily.</text>
</comment>
<accession>A0A9W7LB83</accession>
<comment type="catalytic activity">
    <reaction evidence="8">
        <text>L-threonyl-[protein] + ATP = O-phospho-L-threonyl-[protein] + ADP + H(+)</text>
        <dbReference type="Rhea" id="RHEA:46608"/>
        <dbReference type="Rhea" id="RHEA-COMP:11060"/>
        <dbReference type="Rhea" id="RHEA-COMP:11605"/>
        <dbReference type="ChEBI" id="CHEBI:15378"/>
        <dbReference type="ChEBI" id="CHEBI:30013"/>
        <dbReference type="ChEBI" id="CHEBI:30616"/>
        <dbReference type="ChEBI" id="CHEBI:61977"/>
        <dbReference type="ChEBI" id="CHEBI:456216"/>
        <dbReference type="EC" id="2.7.12.2"/>
    </reaction>
</comment>
<dbReference type="PANTHER" id="PTHR48013:SF9">
    <property type="entry name" value="DUAL SPECIFICITY MITOGEN-ACTIVATED PROTEIN KINASE KINASE 5"/>
    <property type="match status" value="1"/>
</dbReference>
<dbReference type="PROSITE" id="PS50011">
    <property type="entry name" value="PROTEIN_KINASE_DOM"/>
    <property type="match status" value="1"/>
</dbReference>
<feature type="region of interest" description="Disordered" evidence="11">
    <location>
        <begin position="102"/>
        <end position="123"/>
    </location>
</feature>
<evidence type="ECO:0000256" key="5">
    <source>
        <dbReference type="ARBA" id="ARBA00038035"/>
    </source>
</evidence>
<dbReference type="SUPFAM" id="SSF56112">
    <property type="entry name" value="Protein kinase-like (PK-like)"/>
    <property type="match status" value="1"/>
</dbReference>
<evidence type="ECO:0000256" key="7">
    <source>
        <dbReference type="ARBA" id="ARBA00049014"/>
    </source>
</evidence>
<comment type="catalytic activity">
    <reaction evidence="9">
        <text>L-tyrosyl-[protein] + ATP = O-phospho-L-tyrosyl-[protein] + ADP + H(+)</text>
        <dbReference type="Rhea" id="RHEA:10596"/>
        <dbReference type="Rhea" id="RHEA-COMP:10136"/>
        <dbReference type="Rhea" id="RHEA-COMP:20101"/>
        <dbReference type="ChEBI" id="CHEBI:15378"/>
        <dbReference type="ChEBI" id="CHEBI:30616"/>
        <dbReference type="ChEBI" id="CHEBI:46858"/>
        <dbReference type="ChEBI" id="CHEBI:61978"/>
        <dbReference type="ChEBI" id="CHEBI:456216"/>
        <dbReference type="EC" id="2.7.12.2"/>
    </reaction>
</comment>
<evidence type="ECO:0000256" key="8">
    <source>
        <dbReference type="ARBA" id="ARBA00049299"/>
    </source>
</evidence>
<proteinExistence type="inferred from homology"/>
<dbReference type="Gene3D" id="3.30.200.20">
    <property type="entry name" value="Phosphorylase Kinase, domain 1"/>
    <property type="match status" value="1"/>
</dbReference>
<dbReference type="EMBL" id="BRYA01001473">
    <property type="protein sequence ID" value="GMI44229.1"/>
    <property type="molecule type" value="Genomic_DNA"/>
</dbReference>
<dbReference type="PROSITE" id="PS00108">
    <property type="entry name" value="PROTEIN_KINASE_ST"/>
    <property type="match status" value="1"/>
</dbReference>
<dbReference type="InterPro" id="IPR011009">
    <property type="entry name" value="Kinase-like_dom_sf"/>
</dbReference>
<evidence type="ECO:0000313" key="13">
    <source>
        <dbReference type="EMBL" id="GMI44229.1"/>
    </source>
</evidence>
<evidence type="ECO:0000256" key="9">
    <source>
        <dbReference type="ARBA" id="ARBA00051693"/>
    </source>
</evidence>
<comment type="catalytic activity">
    <reaction evidence="7">
        <text>L-seryl-[protein] + ATP = O-phospho-L-seryl-[protein] + ADP + H(+)</text>
        <dbReference type="Rhea" id="RHEA:17989"/>
        <dbReference type="Rhea" id="RHEA-COMP:9863"/>
        <dbReference type="Rhea" id="RHEA-COMP:11604"/>
        <dbReference type="ChEBI" id="CHEBI:15378"/>
        <dbReference type="ChEBI" id="CHEBI:29999"/>
        <dbReference type="ChEBI" id="CHEBI:30616"/>
        <dbReference type="ChEBI" id="CHEBI:83421"/>
        <dbReference type="ChEBI" id="CHEBI:456216"/>
        <dbReference type="EC" id="2.7.12.2"/>
    </reaction>
</comment>
<sequence>MGNGVSFDEERKREFFMETIKKRMLEDRGESKDKEVVEYLKQKAAEIWNEDTPGDIGEHDLASDQPGGYQRSQDMMLDSISQVAAAHVLDRTAEMRASLAKKSFGRQATDTSMRSSSSADKDVDLASLLPPPRINLSIDVEAVNGGEEGNSSVESPLADGDTPKRGTKRVNSGNEGAMRIDEYNVKIGGGGLESTQQGAVTMLVPSDFLLISELGMGAGGRVYKALHQPTLTLVAVKELPMASAKKRDSLKKELKVLYTQLQGLAEDKPKEEYMDMLRGKAFRSNHVVSFYDAYSTEAGFCHVVMEYMNGGSLQDLIDKGGCRNEDLLRNIARGIAKGLKELHENKFLHRDLKPANVLMGTDGKVKVADFGVSRDLASSKDLAKTFIGTFLYMSPERIKGEDYDGKSDIWGLGMTLLASFLGRFPHEISNKNAAYWEMYDKFVSEDSHHMEDQVRAFGGSQELEDFVRLCLQKDPAERPSTALLLEHPFLAIGEGRITAASDTERIEQAKKIEILEVVTCCKEHGVKFPRKTTNFKVIAGQVGVTEEYCKDMFCPKDASIQVETIAS</sequence>
<reference evidence="14" key="1">
    <citation type="journal article" date="2023" name="Commun. Biol.">
        <title>Genome analysis of Parmales, the sister group of diatoms, reveals the evolutionary specialization of diatoms from phago-mixotrophs to photoautotrophs.</title>
        <authorList>
            <person name="Ban H."/>
            <person name="Sato S."/>
            <person name="Yoshikawa S."/>
            <person name="Yamada K."/>
            <person name="Nakamura Y."/>
            <person name="Ichinomiya M."/>
            <person name="Sato N."/>
            <person name="Blanc-Mathieu R."/>
            <person name="Endo H."/>
            <person name="Kuwata A."/>
            <person name="Ogata H."/>
        </authorList>
    </citation>
    <scope>NUCLEOTIDE SEQUENCE [LARGE SCALE GENOMIC DNA]</scope>
</reference>
<dbReference type="Proteomes" id="UP001165065">
    <property type="component" value="Unassembled WGS sequence"/>
</dbReference>
<evidence type="ECO:0000313" key="14">
    <source>
        <dbReference type="Proteomes" id="UP001165065"/>
    </source>
</evidence>
<evidence type="ECO:0000256" key="10">
    <source>
        <dbReference type="PROSITE-ProRule" id="PRU10141"/>
    </source>
</evidence>
<dbReference type="OrthoDB" id="10252354at2759"/>
<organism evidence="13 14">
    <name type="scientific">Triparma columacea</name>
    <dbReference type="NCBI Taxonomy" id="722753"/>
    <lineage>
        <taxon>Eukaryota</taxon>
        <taxon>Sar</taxon>
        <taxon>Stramenopiles</taxon>
        <taxon>Ochrophyta</taxon>
        <taxon>Bolidophyceae</taxon>
        <taxon>Parmales</taxon>
        <taxon>Triparmaceae</taxon>
        <taxon>Triparma</taxon>
    </lineage>
</organism>
<keyword evidence="3" id="KW-0418">Kinase</keyword>
<dbReference type="AlphaFoldDB" id="A0A9W7LB83"/>
<evidence type="ECO:0000256" key="6">
    <source>
        <dbReference type="ARBA" id="ARBA00038999"/>
    </source>
</evidence>
<evidence type="ECO:0000259" key="12">
    <source>
        <dbReference type="PROSITE" id="PS50011"/>
    </source>
</evidence>
<evidence type="ECO:0000256" key="1">
    <source>
        <dbReference type="ARBA" id="ARBA00022679"/>
    </source>
</evidence>
<feature type="binding site" evidence="10">
    <location>
        <position position="246"/>
    </location>
    <ligand>
        <name>ATP</name>
        <dbReference type="ChEBI" id="CHEBI:30616"/>
    </ligand>
</feature>
<evidence type="ECO:0000256" key="3">
    <source>
        <dbReference type="ARBA" id="ARBA00022777"/>
    </source>
</evidence>
<keyword evidence="2 10" id="KW-0547">Nucleotide-binding</keyword>
<dbReference type="Gene3D" id="1.10.510.10">
    <property type="entry name" value="Transferase(Phosphotransferase) domain 1"/>
    <property type="match status" value="1"/>
</dbReference>
<keyword evidence="4 10" id="KW-0067">ATP-binding</keyword>
<dbReference type="GO" id="GO:0004708">
    <property type="term" value="F:MAP kinase kinase activity"/>
    <property type="evidence" value="ECO:0007669"/>
    <property type="project" value="UniProtKB-EC"/>
</dbReference>
<dbReference type="SMART" id="SM00220">
    <property type="entry name" value="S_TKc"/>
    <property type="match status" value="1"/>
</dbReference>
<evidence type="ECO:0000256" key="2">
    <source>
        <dbReference type="ARBA" id="ARBA00022741"/>
    </source>
</evidence>
<comment type="caution">
    <text evidence="13">The sequence shown here is derived from an EMBL/GenBank/DDBJ whole genome shotgun (WGS) entry which is preliminary data.</text>
</comment>
<feature type="region of interest" description="Disordered" evidence="11">
    <location>
        <begin position="145"/>
        <end position="175"/>
    </location>
</feature>
<dbReference type="Pfam" id="PF00069">
    <property type="entry name" value="Pkinase"/>
    <property type="match status" value="1"/>
</dbReference>
<evidence type="ECO:0000256" key="4">
    <source>
        <dbReference type="ARBA" id="ARBA00022840"/>
    </source>
</evidence>
<name>A0A9W7LB83_9STRA</name>
<dbReference type="PANTHER" id="PTHR48013">
    <property type="entry name" value="DUAL SPECIFICITY MITOGEN-ACTIVATED PROTEIN KINASE KINASE 5-RELATED"/>
    <property type="match status" value="1"/>
</dbReference>
<protein>
    <recommendedName>
        <fullName evidence="6">mitogen-activated protein kinase kinase</fullName>
        <ecNumber evidence="6">2.7.12.2</ecNumber>
    </recommendedName>
</protein>
<dbReference type="InterPro" id="IPR008271">
    <property type="entry name" value="Ser/Thr_kinase_AS"/>
</dbReference>